<name>A0A1F5CCF0_9BACT</name>
<feature type="domain" description="LTD" evidence="2">
    <location>
        <begin position="124"/>
        <end position="256"/>
    </location>
</feature>
<keyword evidence="1" id="KW-0472">Membrane</keyword>
<dbReference type="InterPro" id="IPR001322">
    <property type="entry name" value="Lamin_tail_dom"/>
</dbReference>
<dbReference type="AlphaFoldDB" id="A0A1F5CCF0"/>
<proteinExistence type="predicted"/>
<protein>
    <recommendedName>
        <fullName evidence="2">LTD domain-containing protein</fullName>
    </recommendedName>
</protein>
<dbReference type="EMBL" id="MEYV01000007">
    <property type="protein sequence ID" value="OGD40508.1"/>
    <property type="molecule type" value="Genomic_DNA"/>
</dbReference>
<dbReference type="Pfam" id="PF00932">
    <property type="entry name" value="LTD"/>
    <property type="match status" value="1"/>
</dbReference>
<gene>
    <name evidence="3" type="ORF">A3I30_00890</name>
</gene>
<sequence>MENISFDENGPEEQARHQRRKKQLIWAGVGLTAVILAIIIWQYWQYINSDYYRDYGSDKTTEKTWIEIVKQAKNPLKSSLLSQIFNFFNDGSLTSRPALTIVSESSLLQSRPKPQKTISPILTTPSQPTPSYRVGDLVINEIMYNPGGADDKHEWFEIYNNSGHAITLTGGNNGWRFHDGSNHLLNEPPTNSSRGSLTLSAGEYAILSDNAITFLSDYSGYNGTIIDTVMSLKNSTSTLKIIAPDGIIIDKITYLNSWGANGNGKTLERKTAAGGSNDASNWAESSFNGGTPGTINNYNKN</sequence>
<evidence type="ECO:0000259" key="2">
    <source>
        <dbReference type="PROSITE" id="PS51841"/>
    </source>
</evidence>
<evidence type="ECO:0000313" key="3">
    <source>
        <dbReference type="EMBL" id="OGD40508.1"/>
    </source>
</evidence>
<comment type="caution">
    <text evidence="3">The sequence shown here is derived from an EMBL/GenBank/DDBJ whole genome shotgun (WGS) entry which is preliminary data.</text>
</comment>
<feature type="transmembrane region" description="Helical" evidence="1">
    <location>
        <begin position="24"/>
        <end position="44"/>
    </location>
</feature>
<dbReference type="Proteomes" id="UP000177197">
    <property type="component" value="Unassembled WGS sequence"/>
</dbReference>
<organism evidence="3 4">
    <name type="scientific">Candidatus Azambacteria bacterium RIFCSPLOWO2_02_FULL_44_14</name>
    <dbReference type="NCBI Taxonomy" id="1797306"/>
    <lineage>
        <taxon>Bacteria</taxon>
        <taxon>Candidatus Azamiibacteriota</taxon>
    </lineage>
</organism>
<keyword evidence="1" id="KW-0812">Transmembrane</keyword>
<dbReference type="PROSITE" id="PS51841">
    <property type="entry name" value="LTD"/>
    <property type="match status" value="1"/>
</dbReference>
<accession>A0A1F5CCF0</accession>
<keyword evidence="1" id="KW-1133">Transmembrane helix</keyword>
<evidence type="ECO:0000313" key="4">
    <source>
        <dbReference type="Proteomes" id="UP000177197"/>
    </source>
</evidence>
<evidence type="ECO:0000256" key="1">
    <source>
        <dbReference type="SAM" id="Phobius"/>
    </source>
</evidence>
<reference evidence="3 4" key="1">
    <citation type="journal article" date="2016" name="Nat. Commun.">
        <title>Thousands of microbial genomes shed light on interconnected biogeochemical processes in an aquifer system.</title>
        <authorList>
            <person name="Anantharaman K."/>
            <person name="Brown C.T."/>
            <person name="Hug L.A."/>
            <person name="Sharon I."/>
            <person name="Castelle C.J."/>
            <person name="Probst A.J."/>
            <person name="Thomas B.C."/>
            <person name="Singh A."/>
            <person name="Wilkins M.J."/>
            <person name="Karaoz U."/>
            <person name="Brodie E.L."/>
            <person name="Williams K.H."/>
            <person name="Hubbard S.S."/>
            <person name="Banfield J.F."/>
        </authorList>
    </citation>
    <scope>NUCLEOTIDE SEQUENCE [LARGE SCALE GENOMIC DNA]</scope>
</reference>